<sequence>MLSSTQQQLQQVMPQLGQPQPQPKLVPHMSSYNGQSPSPIAYMAEIKAEQLPGYELDTTRNCPSAASSCNTATYHFPVSPSASSCSTIDSIAPMQQQQQLQQLPHLTQQDEQLLQLLNQETVNLTFSINNASSNWTTSTTFNGGSLTPTNITYSNNNNINNNNNIVFNATCQTFPPIQQQIQLQSPPTLTNLEQDLTQQQQPEENPSFSDLILMNYQTTDDIDIDIIRDLQATLI</sequence>
<evidence type="ECO:0000256" key="1">
    <source>
        <dbReference type="SAM" id="MobiDB-lite"/>
    </source>
</evidence>
<proteinExistence type="predicted"/>
<feature type="region of interest" description="Disordered" evidence="1">
    <location>
        <begin position="1"/>
        <end position="34"/>
    </location>
</feature>
<organism evidence="3">
    <name type="scientific">Drosophila grimshawi</name>
    <name type="common">Hawaiian fruit fly</name>
    <name type="synonym">Idiomyia grimshawi</name>
    <dbReference type="NCBI Taxonomy" id="7222"/>
    <lineage>
        <taxon>Eukaryota</taxon>
        <taxon>Metazoa</taxon>
        <taxon>Ecdysozoa</taxon>
        <taxon>Arthropoda</taxon>
        <taxon>Hexapoda</taxon>
        <taxon>Insecta</taxon>
        <taxon>Pterygota</taxon>
        <taxon>Neoptera</taxon>
        <taxon>Endopterygota</taxon>
        <taxon>Diptera</taxon>
        <taxon>Brachycera</taxon>
        <taxon>Muscomorpha</taxon>
        <taxon>Ephydroidea</taxon>
        <taxon>Drosophilidae</taxon>
        <taxon>Drosophila</taxon>
        <taxon>Hawaiian Drosophila</taxon>
    </lineage>
</organism>
<name>B4JD19_DROGR</name>
<dbReference type="HOGENOM" id="CLU_1050773_0_0_1"/>
<protein>
    <submittedName>
        <fullName evidence="2">GH10079</fullName>
    </submittedName>
</protein>
<dbReference type="EMBL" id="CH916368">
    <property type="protein sequence ID" value="EDW04263.1"/>
    <property type="molecule type" value="Genomic_DNA"/>
</dbReference>
<dbReference type="InParanoid" id="B4JD19"/>
<evidence type="ECO:0000313" key="3">
    <source>
        <dbReference type="Proteomes" id="UP000001070"/>
    </source>
</evidence>
<gene>
    <name evidence="2" type="primary">Dgri\GH10079</name>
    <name evidence="2" type="ORF">Dgri_GH10079</name>
</gene>
<dbReference type="AlphaFoldDB" id="B4JD19"/>
<dbReference type="Proteomes" id="UP000001070">
    <property type="component" value="Unassembled WGS sequence"/>
</dbReference>
<reference evidence="2 3" key="1">
    <citation type="journal article" date="2007" name="Nature">
        <title>Evolution of genes and genomes on the Drosophila phylogeny.</title>
        <authorList>
            <consortium name="Drosophila 12 Genomes Consortium"/>
            <person name="Clark A.G."/>
            <person name="Eisen M.B."/>
            <person name="Smith D.R."/>
            <person name="Bergman C.M."/>
            <person name="Oliver B."/>
            <person name="Markow T.A."/>
            <person name="Kaufman T.C."/>
            <person name="Kellis M."/>
            <person name="Gelbart W."/>
            <person name="Iyer V.N."/>
            <person name="Pollard D.A."/>
            <person name="Sackton T.B."/>
            <person name="Larracuente A.M."/>
            <person name="Singh N.D."/>
            <person name="Abad J.P."/>
            <person name="Abt D.N."/>
            <person name="Adryan B."/>
            <person name="Aguade M."/>
            <person name="Akashi H."/>
            <person name="Anderson W.W."/>
            <person name="Aquadro C.F."/>
            <person name="Ardell D.H."/>
            <person name="Arguello R."/>
            <person name="Artieri C.G."/>
            <person name="Barbash D.A."/>
            <person name="Barker D."/>
            <person name="Barsanti P."/>
            <person name="Batterham P."/>
            <person name="Batzoglou S."/>
            <person name="Begun D."/>
            <person name="Bhutkar A."/>
            <person name="Blanco E."/>
            <person name="Bosak S.A."/>
            <person name="Bradley R.K."/>
            <person name="Brand A.D."/>
            <person name="Brent M.R."/>
            <person name="Brooks A.N."/>
            <person name="Brown R.H."/>
            <person name="Butlin R.K."/>
            <person name="Caggese C."/>
            <person name="Calvi B.R."/>
            <person name="Bernardo de Carvalho A."/>
            <person name="Caspi A."/>
            <person name="Castrezana S."/>
            <person name="Celniker S.E."/>
            <person name="Chang J.L."/>
            <person name="Chapple C."/>
            <person name="Chatterji S."/>
            <person name="Chinwalla A."/>
            <person name="Civetta A."/>
            <person name="Clifton S.W."/>
            <person name="Comeron J.M."/>
            <person name="Costello J.C."/>
            <person name="Coyne J.A."/>
            <person name="Daub J."/>
            <person name="David R.G."/>
            <person name="Delcher A.L."/>
            <person name="Delehaunty K."/>
            <person name="Do C.B."/>
            <person name="Ebling H."/>
            <person name="Edwards K."/>
            <person name="Eickbush T."/>
            <person name="Evans J.D."/>
            <person name="Filipski A."/>
            <person name="Findeiss S."/>
            <person name="Freyhult E."/>
            <person name="Fulton L."/>
            <person name="Fulton R."/>
            <person name="Garcia A.C."/>
            <person name="Gardiner A."/>
            <person name="Garfield D.A."/>
            <person name="Garvin B.E."/>
            <person name="Gibson G."/>
            <person name="Gilbert D."/>
            <person name="Gnerre S."/>
            <person name="Godfrey J."/>
            <person name="Good R."/>
            <person name="Gotea V."/>
            <person name="Gravely B."/>
            <person name="Greenberg A.J."/>
            <person name="Griffiths-Jones S."/>
            <person name="Gross S."/>
            <person name="Guigo R."/>
            <person name="Gustafson E.A."/>
            <person name="Haerty W."/>
            <person name="Hahn M.W."/>
            <person name="Halligan D.L."/>
            <person name="Halpern A.L."/>
            <person name="Halter G.M."/>
            <person name="Han M.V."/>
            <person name="Heger A."/>
            <person name="Hillier L."/>
            <person name="Hinrichs A.S."/>
            <person name="Holmes I."/>
            <person name="Hoskins R.A."/>
            <person name="Hubisz M.J."/>
            <person name="Hultmark D."/>
            <person name="Huntley M.A."/>
            <person name="Jaffe D.B."/>
            <person name="Jagadeeshan S."/>
            <person name="Jeck W.R."/>
            <person name="Johnson J."/>
            <person name="Jones C.D."/>
            <person name="Jordan W.C."/>
            <person name="Karpen G.H."/>
            <person name="Kataoka E."/>
            <person name="Keightley P.D."/>
            <person name="Kheradpour P."/>
            <person name="Kirkness E.F."/>
            <person name="Koerich L.B."/>
            <person name="Kristiansen K."/>
            <person name="Kudrna D."/>
            <person name="Kulathinal R.J."/>
            <person name="Kumar S."/>
            <person name="Kwok R."/>
            <person name="Lander E."/>
            <person name="Langley C.H."/>
            <person name="Lapoint R."/>
            <person name="Lazzaro B.P."/>
            <person name="Lee S.J."/>
            <person name="Levesque L."/>
            <person name="Li R."/>
            <person name="Lin C.F."/>
            <person name="Lin M.F."/>
            <person name="Lindblad-Toh K."/>
            <person name="Llopart A."/>
            <person name="Long M."/>
            <person name="Low L."/>
            <person name="Lozovsky E."/>
            <person name="Lu J."/>
            <person name="Luo M."/>
            <person name="Machado C.A."/>
            <person name="Makalowski W."/>
            <person name="Marzo M."/>
            <person name="Matsuda M."/>
            <person name="Matzkin L."/>
            <person name="McAllister B."/>
            <person name="McBride C.S."/>
            <person name="McKernan B."/>
            <person name="McKernan K."/>
            <person name="Mendez-Lago M."/>
            <person name="Minx P."/>
            <person name="Mollenhauer M.U."/>
            <person name="Montooth K."/>
            <person name="Mount S.M."/>
            <person name="Mu X."/>
            <person name="Myers E."/>
            <person name="Negre B."/>
            <person name="Newfeld S."/>
            <person name="Nielsen R."/>
            <person name="Noor M.A."/>
            <person name="O'Grady P."/>
            <person name="Pachter L."/>
            <person name="Papaceit M."/>
            <person name="Parisi M.J."/>
            <person name="Parisi M."/>
            <person name="Parts L."/>
            <person name="Pedersen J.S."/>
            <person name="Pesole G."/>
            <person name="Phillippy A.M."/>
            <person name="Ponting C.P."/>
            <person name="Pop M."/>
            <person name="Porcelli D."/>
            <person name="Powell J.R."/>
            <person name="Prohaska S."/>
            <person name="Pruitt K."/>
            <person name="Puig M."/>
            <person name="Quesneville H."/>
            <person name="Ram K.R."/>
            <person name="Rand D."/>
            <person name="Rasmussen M.D."/>
            <person name="Reed L.K."/>
            <person name="Reenan R."/>
            <person name="Reily A."/>
            <person name="Remington K.A."/>
            <person name="Rieger T.T."/>
            <person name="Ritchie M.G."/>
            <person name="Robin C."/>
            <person name="Rogers Y.H."/>
            <person name="Rohde C."/>
            <person name="Rozas J."/>
            <person name="Rubenfield M.J."/>
            <person name="Ruiz A."/>
            <person name="Russo S."/>
            <person name="Salzberg S.L."/>
            <person name="Sanchez-Gracia A."/>
            <person name="Saranga D.J."/>
            <person name="Sato H."/>
            <person name="Schaeffer S.W."/>
            <person name="Schatz M.C."/>
            <person name="Schlenke T."/>
            <person name="Schwartz R."/>
            <person name="Segarra C."/>
            <person name="Singh R.S."/>
            <person name="Sirot L."/>
            <person name="Sirota M."/>
            <person name="Sisneros N.B."/>
            <person name="Smith C.D."/>
            <person name="Smith T.F."/>
            <person name="Spieth J."/>
            <person name="Stage D.E."/>
            <person name="Stark A."/>
            <person name="Stephan W."/>
            <person name="Strausberg R.L."/>
            <person name="Strempel S."/>
            <person name="Sturgill D."/>
            <person name="Sutton G."/>
            <person name="Sutton G.G."/>
            <person name="Tao W."/>
            <person name="Teichmann S."/>
            <person name="Tobari Y.N."/>
            <person name="Tomimura Y."/>
            <person name="Tsolas J.M."/>
            <person name="Valente V.L."/>
            <person name="Venter E."/>
            <person name="Venter J.C."/>
            <person name="Vicario S."/>
            <person name="Vieira F.G."/>
            <person name="Vilella A.J."/>
            <person name="Villasante A."/>
            <person name="Walenz B."/>
            <person name="Wang J."/>
            <person name="Wasserman M."/>
            <person name="Watts T."/>
            <person name="Wilson D."/>
            <person name="Wilson R.K."/>
            <person name="Wing R.A."/>
            <person name="Wolfner M.F."/>
            <person name="Wong A."/>
            <person name="Wong G.K."/>
            <person name="Wu C.I."/>
            <person name="Wu G."/>
            <person name="Yamamoto D."/>
            <person name="Yang H.P."/>
            <person name="Yang S.P."/>
            <person name="Yorke J.A."/>
            <person name="Yoshida K."/>
            <person name="Zdobnov E."/>
            <person name="Zhang P."/>
            <person name="Zhang Y."/>
            <person name="Zimin A.V."/>
            <person name="Baldwin J."/>
            <person name="Abdouelleil A."/>
            <person name="Abdulkadir J."/>
            <person name="Abebe A."/>
            <person name="Abera B."/>
            <person name="Abreu J."/>
            <person name="Acer S.C."/>
            <person name="Aftuck L."/>
            <person name="Alexander A."/>
            <person name="An P."/>
            <person name="Anderson E."/>
            <person name="Anderson S."/>
            <person name="Arachi H."/>
            <person name="Azer M."/>
            <person name="Bachantsang P."/>
            <person name="Barry A."/>
            <person name="Bayul T."/>
            <person name="Berlin A."/>
            <person name="Bessette D."/>
            <person name="Bloom T."/>
            <person name="Blye J."/>
            <person name="Boguslavskiy L."/>
            <person name="Bonnet C."/>
            <person name="Boukhgalter B."/>
            <person name="Bourzgui I."/>
            <person name="Brown A."/>
            <person name="Cahill P."/>
            <person name="Channer S."/>
            <person name="Cheshatsang Y."/>
            <person name="Chuda L."/>
            <person name="Citroen M."/>
            <person name="Collymore A."/>
            <person name="Cooke P."/>
            <person name="Costello M."/>
            <person name="D'Aco K."/>
            <person name="Daza R."/>
            <person name="De Haan G."/>
            <person name="DeGray S."/>
            <person name="DeMaso C."/>
            <person name="Dhargay N."/>
            <person name="Dooley K."/>
            <person name="Dooley E."/>
            <person name="Doricent M."/>
            <person name="Dorje P."/>
            <person name="Dorjee K."/>
            <person name="Dupes A."/>
            <person name="Elong R."/>
            <person name="Falk J."/>
            <person name="Farina A."/>
            <person name="Faro S."/>
            <person name="Ferguson D."/>
            <person name="Fisher S."/>
            <person name="Foley C.D."/>
            <person name="Franke A."/>
            <person name="Friedrich D."/>
            <person name="Gadbois L."/>
            <person name="Gearin G."/>
            <person name="Gearin C.R."/>
            <person name="Giannoukos G."/>
            <person name="Goode T."/>
            <person name="Graham J."/>
            <person name="Grandbois E."/>
            <person name="Grewal S."/>
            <person name="Gyaltsen K."/>
            <person name="Hafez N."/>
            <person name="Hagos B."/>
            <person name="Hall J."/>
            <person name="Henson C."/>
            <person name="Hollinger A."/>
            <person name="Honan T."/>
            <person name="Huard M.D."/>
            <person name="Hughes L."/>
            <person name="Hurhula B."/>
            <person name="Husby M.E."/>
            <person name="Kamat A."/>
            <person name="Kanga B."/>
            <person name="Kashin S."/>
            <person name="Khazanovich D."/>
            <person name="Kisner P."/>
            <person name="Lance K."/>
            <person name="Lara M."/>
            <person name="Lee W."/>
            <person name="Lennon N."/>
            <person name="Letendre F."/>
            <person name="LeVine R."/>
            <person name="Lipovsky A."/>
            <person name="Liu X."/>
            <person name="Liu J."/>
            <person name="Liu S."/>
            <person name="Lokyitsang T."/>
            <person name="Lokyitsang Y."/>
            <person name="Lubonja R."/>
            <person name="Lui A."/>
            <person name="MacDonald P."/>
            <person name="Magnisalis V."/>
            <person name="Maru K."/>
            <person name="Matthews C."/>
            <person name="McCusker W."/>
            <person name="McDonough S."/>
            <person name="Mehta T."/>
            <person name="Meldrim J."/>
            <person name="Meneus L."/>
            <person name="Mihai O."/>
            <person name="Mihalev A."/>
            <person name="Mihova T."/>
            <person name="Mittelman R."/>
            <person name="Mlenga V."/>
            <person name="Montmayeur A."/>
            <person name="Mulrain L."/>
            <person name="Navidi A."/>
            <person name="Naylor J."/>
            <person name="Negash T."/>
            <person name="Nguyen T."/>
            <person name="Nguyen N."/>
            <person name="Nicol R."/>
            <person name="Norbu C."/>
            <person name="Norbu N."/>
            <person name="Novod N."/>
            <person name="O'Neill B."/>
            <person name="Osman S."/>
            <person name="Markiewicz E."/>
            <person name="Oyono O.L."/>
            <person name="Patti C."/>
            <person name="Phunkhang P."/>
            <person name="Pierre F."/>
            <person name="Priest M."/>
            <person name="Raghuraman S."/>
            <person name="Rege F."/>
            <person name="Reyes R."/>
            <person name="Rise C."/>
            <person name="Rogov P."/>
            <person name="Ross K."/>
            <person name="Ryan E."/>
            <person name="Settipalli S."/>
            <person name="Shea T."/>
            <person name="Sherpa N."/>
            <person name="Shi L."/>
            <person name="Shih D."/>
            <person name="Sparrow T."/>
            <person name="Spaulding J."/>
            <person name="Stalker J."/>
            <person name="Stange-Thomann N."/>
            <person name="Stavropoulos S."/>
            <person name="Stone C."/>
            <person name="Strader C."/>
            <person name="Tesfaye S."/>
            <person name="Thomson T."/>
            <person name="Thoulutsang Y."/>
            <person name="Thoulutsang D."/>
            <person name="Topham K."/>
            <person name="Topping I."/>
            <person name="Tsamla T."/>
            <person name="Vassiliev H."/>
            <person name="Vo A."/>
            <person name="Wangchuk T."/>
            <person name="Wangdi T."/>
            <person name="Weiand M."/>
            <person name="Wilkinson J."/>
            <person name="Wilson A."/>
            <person name="Yadav S."/>
            <person name="Young G."/>
            <person name="Yu Q."/>
            <person name="Zembek L."/>
            <person name="Zhong D."/>
            <person name="Zimmer A."/>
            <person name="Zwirko Z."/>
            <person name="Jaffe D.B."/>
            <person name="Alvarez P."/>
            <person name="Brockman W."/>
            <person name="Butler J."/>
            <person name="Chin C."/>
            <person name="Gnerre S."/>
            <person name="Grabherr M."/>
            <person name="Kleber M."/>
            <person name="Mauceli E."/>
            <person name="MacCallum I."/>
        </authorList>
    </citation>
    <scope>NUCLEOTIDE SEQUENCE [LARGE SCALE GENOMIC DNA]</scope>
    <source>
        <strain evidence="3">Tucson 15287-2541.00</strain>
    </source>
</reference>
<evidence type="ECO:0000313" key="2">
    <source>
        <dbReference type="EMBL" id="EDW04263.1"/>
    </source>
</evidence>
<dbReference type="OMA" id="NNANNWN"/>
<accession>B4JD19</accession>
<feature type="compositionally biased region" description="Low complexity" evidence="1">
    <location>
        <begin position="1"/>
        <end position="27"/>
    </location>
</feature>
<keyword evidence="3" id="KW-1185">Reference proteome</keyword>